<dbReference type="PANTHER" id="PTHR46370">
    <property type="entry name" value="GPALPP MOTIFS-CONTAINING PROTEIN 1"/>
    <property type="match status" value="1"/>
</dbReference>
<dbReference type="EMBL" id="BQKY01000011">
    <property type="protein sequence ID" value="GJN92486.1"/>
    <property type="molecule type" value="Genomic_DNA"/>
</dbReference>
<dbReference type="PANTHER" id="PTHR46370:SF1">
    <property type="entry name" value="GPALPP MOTIFS-CONTAINING PROTEIN 1"/>
    <property type="match status" value="1"/>
</dbReference>
<protein>
    <recommendedName>
        <fullName evidence="2">DUF3752 domain-containing protein</fullName>
    </recommendedName>
</protein>
<feature type="compositionally biased region" description="Basic and acidic residues" evidence="1">
    <location>
        <begin position="274"/>
        <end position="304"/>
    </location>
</feature>
<feature type="compositionally biased region" description="Low complexity" evidence="1">
    <location>
        <begin position="196"/>
        <end position="210"/>
    </location>
</feature>
<proteinExistence type="predicted"/>
<feature type="region of interest" description="Disordered" evidence="1">
    <location>
        <begin position="1"/>
        <end position="171"/>
    </location>
</feature>
<accession>A0AAV5GSJ7</accession>
<evidence type="ECO:0000313" key="4">
    <source>
        <dbReference type="Proteomes" id="UP001342314"/>
    </source>
</evidence>
<feature type="compositionally biased region" description="Basic and acidic residues" evidence="1">
    <location>
        <begin position="141"/>
        <end position="171"/>
    </location>
</feature>
<dbReference type="Proteomes" id="UP001342314">
    <property type="component" value="Unassembled WGS sequence"/>
</dbReference>
<evidence type="ECO:0000256" key="1">
    <source>
        <dbReference type="SAM" id="MobiDB-lite"/>
    </source>
</evidence>
<organism evidence="3 4">
    <name type="scientific">Rhodotorula paludigena</name>
    <dbReference type="NCBI Taxonomy" id="86838"/>
    <lineage>
        <taxon>Eukaryota</taxon>
        <taxon>Fungi</taxon>
        <taxon>Dikarya</taxon>
        <taxon>Basidiomycota</taxon>
        <taxon>Pucciniomycotina</taxon>
        <taxon>Microbotryomycetes</taxon>
        <taxon>Sporidiobolales</taxon>
        <taxon>Sporidiobolaceae</taxon>
        <taxon>Rhodotorula</taxon>
    </lineage>
</organism>
<feature type="compositionally biased region" description="Basic and acidic residues" evidence="1">
    <location>
        <begin position="219"/>
        <end position="232"/>
    </location>
</feature>
<dbReference type="InterPro" id="IPR022226">
    <property type="entry name" value="DUF3752"/>
</dbReference>
<evidence type="ECO:0000313" key="3">
    <source>
        <dbReference type="EMBL" id="GJN92486.1"/>
    </source>
</evidence>
<sequence>MGIGPELPPHLARAREPSPGPSASSSVGPAPPPPPQADDSDDDDYGPALPPELAAERVSKGPVAGPSLPEGVAGPSRPPVAAAAGPQLPPHLAQARAGPSVGPALPPGYSSRRAYDDEDDDGDDAVGPMPLPAGYTVDDNEGARQFREREEREKEQAKRDKEDKKVKREEWMLVPPKEMDLLSSIDTTKLKSRGFATGKAAQSAAAAKSGPSTLWTETPAERQQRLEDEMLGRKRKAENAPVEDESDDARRKRLRDLQLRAEVERHNASARSESLVDKHTKDLKSKPKNADDERAPTQIWDRDSMMGVGGRLMDDGQRANAIKNAKGLGGRFSGGSFM</sequence>
<keyword evidence="4" id="KW-1185">Reference proteome</keyword>
<evidence type="ECO:0000259" key="2">
    <source>
        <dbReference type="Pfam" id="PF12572"/>
    </source>
</evidence>
<dbReference type="InterPro" id="IPR046331">
    <property type="entry name" value="GPAM1-like"/>
</dbReference>
<dbReference type="Pfam" id="PF12572">
    <property type="entry name" value="DUF3752"/>
    <property type="match status" value="1"/>
</dbReference>
<reference evidence="3 4" key="1">
    <citation type="submission" date="2021-12" db="EMBL/GenBank/DDBJ databases">
        <title>High titer production of polyol ester of fatty acids by Rhodotorula paludigena BS15 towards product separation-free biomass refinery.</title>
        <authorList>
            <person name="Mano J."/>
            <person name="Ono H."/>
            <person name="Tanaka T."/>
            <person name="Naito K."/>
            <person name="Sushida H."/>
            <person name="Ike M."/>
            <person name="Tokuyasu K."/>
            <person name="Kitaoka M."/>
        </authorList>
    </citation>
    <scope>NUCLEOTIDE SEQUENCE [LARGE SCALE GENOMIC DNA]</scope>
    <source>
        <strain evidence="3 4">BS15</strain>
    </source>
</reference>
<dbReference type="AlphaFoldDB" id="A0AAV5GSJ7"/>
<feature type="domain" description="DUF3752" evidence="2">
    <location>
        <begin position="175"/>
        <end position="333"/>
    </location>
</feature>
<gene>
    <name evidence="3" type="ORF">Rhopal_005516-T1</name>
</gene>
<feature type="region of interest" description="Disordered" evidence="1">
    <location>
        <begin position="195"/>
        <end position="312"/>
    </location>
</feature>
<name>A0AAV5GSJ7_9BASI</name>
<feature type="compositionally biased region" description="Basic and acidic residues" evidence="1">
    <location>
        <begin position="255"/>
        <end position="267"/>
    </location>
</feature>
<comment type="caution">
    <text evidence="3">The sequence shown here is derived from an EMBL/GenBank/DDBJ whole genome shotgun (WGS) entry which is preliminary data.</text>
</comment>